<keyword evidence="2" id="KW-1185">Reference proteome</keyword>
<comment type="caution">
    <text evidence="1">The sequence shown here is derived from an EMBL/GenBank/DDBJ whole genome shotgun (WGS) entry which is preliminary data.</text>
</comment>
<evidence type="ECO:0008006" key="3">
    <source>
        <dbReference type="Google" id="ProtNLM"/>
    </source>
</evidence>
<gene>
    <name evidence="1" type="ORF">I4I81_15090</name>
</gene>
<organism evidence="1 2">
    <name type="scientific">Pseudonocardia abyssalis</name>
    <dbReference type="NCBI Taxonomy" id="2792008"/>
    <lineage>
        <taxon>Bacteria</taxon>
        <taxon>Bacillati</taxon>
        <taxon>Actinomycetota</taxon>
        <taxon>Actinomycetes</taxon>
        <taxon>Pseudonocardiales</taxon>
        <taxon>Pseudonocardiaceae</taxon>
        <taxon>Pseudonocardia</taxon>
    </lineage>
</organism>
<name>A0ABS6UTI5_9PSEU</name>
<evidence type="ECO:0000313" key="1">
    <source>
        <dbReference type="EMBL" id="MBW0135574.1"/>
    </source>
</evidence>
<reference evidence="1 2" key="1">
    <citation type="submission" date="2020-11" db="EMBL/GenBank/DDBJ databases">
        <title>Pseudonocardia abyssalis sp. nov. and Pseudonocardia oceani sp. nov., description and phylogenomic analysis of two novel actinomycetes isolated from the deep Southern Ocean.</title>
        <authorList>
            <person name="Parra J."/>
        </authorList>
    </citation>
    <scope>NUCLEOTIDE SEQUENCE [LARGE SCALE GENOMIC DNA]</scope>
    <source>
        <strain evidence="1 2">KRD-168</strain>
    </source>
</reference>
<evidence type="ECO:0000313" key="2">
    <source>
        <dbReference type="Proteomes" id="UP000694287"/>
    </source>
</evidence>
<dbReference type="EMBL" id="JADQDK010000001">
    <property type="protein sequence ID" value="MBW0135574.1"/>
    <property type="molecule type" value="Genomic_DNA"/>
</dbReference>
<proteinExistence type="predicted"/>
<dbReference type="RefSeq" id="WP_218604370.1">
    <property type="nucleotide sequence ID" value="NZ_JADQDJ010000215.1"/>
</dbReference>
<sequence>MDLPIAGPLLRPRLLAAGVTDDELRRLRRAGELAVLQRGAYADPADPRLERPEGRHALLVAAAVPRVAPDAVLSHVSAVVLLGLPVWNVALGRVHTTRARRSGGVRTGRLHVHTAPLDADEVVEIGGFRATSPARTLADIARTVGFEQAVVILDAALHRHLVTREELCAALERMPRWPGLPAARRAIAFALPGAESPGESRSRVAMARSGVAPPVLQRQVRSPGGDVLGTADFGWPEHGWAGEFDGLVKYGRLLAPGQRPADVLVAEKRREDAMRTALRGLTRWTWGEIDGFTEVARRLPR</sequence>
<protein>
    <recommendedName>
        <fullName evidence="3">Transcriptional regulator, AbiEi antitoxin, Type IV TA system</fullName>
    </recommendedName>
</protein>
<accession>A0ABS6UTI5</accession>
<dbReference type="Proteomes" id="UP000694287">
    <property type="component" value="Unassembled WGS sequence"/>
</dbReference>